<name>A0A6I6GF44_9BACT</name>
<evidence type="ECO:0000313" key="1">
    <source>
        <dbReference type="EMBL" id="QGW29040.1"/>
    </source>
</evidence>
<reference evidence="1 2" key="1">
    <citation type="submission" date="2019-11" db="EMBL/GenBank/DDBJ databases">
        <authorList>
            <person name="Im W.T."/>
        </authorList>
    </citation>
    <scope>NUCLEOTIDE SEQUENCE [LARGE SCALE GENOMIC DNA]</scope>
    <source>
        <strain evidence="1 2">SB-02</strain>
    </source>
</reference>
<dbReference type="EMBL" id="CP046566">
    <property type="protein sequence ID" value="QGW29040.1"/>
    <property type="molecule type" value="Genomic_DNA"/>
</dbReference>
<accession>A0A6I6GF44</accession>
<organism evidence="1 2">
    <name type="scientific">Phnomibacter ginsenosidimutans</name>
    <dbReference type="NCBI Taxonomy" id="2676868"/>
    <lineage>
        <taxon>Bacteria</taxon>
        <taxon>Pseudomonadati</taxon>
        <taxon>Bacteroidota</taxon>
        <taxon>Chitinophagia</taxon>
        <taxon>Chitinophagales</taxon>
        <taxon>Chitinophagaceae</taxon>
        <taxon>Phnomibacter</taxon>
    </lineage>
</organism>
<dbReference type="KEGG" id="fls:GLV81_13850"/>
<dbReference type="AlphaFoldDB" id="A0A6I6GF44"/>
<dbReference type="RefSeq" id="WP_157479393.1">
    <property type="nucleotide sequence ID" value="NZ_CP046566.1"/>
</dbReference>
<evidence type="ECO:0000313" key="2">
    <source>
        <dbReference type="Proteomes" id="UP000426027"/>
    </source>
</evidence>
<proteinExistence type="predicted"/>
<sequence>MRISKSQGIRYLSPFSGVISRNYESAQIEVGDVSNSGIFEMTAQQEI</sequence>
<protein>
    <submittedName>
        <fullName evidence="1">Uncharacterized protein</fullName>
    </submittedName>
</protein>
<dbReference type="Proteomes" id="UP000426027">
    <property type="component" value="Chromosome"/>
</dbReference>
<gene>
    <name evidence="1" type="ORF">GLV81_13850</name>
</gene>
<keyword evidence="2" id="KW-1185">Reference proteome</keyword>